<dbReference type="Pfam" id="PF00149">
    <property type="entry name" value="Metallophos"/>
    <property type="match status" value="1"/>
</dbReference>
<proteinExistence type="predicted"/>
<evidence type="ECO:0000313" key="2">
    <source>
        <dbReference type="EMBL" id="XBS18766.1"/>
    </source>
</evidence>
<dbReference type="InterPro" id="IPR029052">
    <property type="entry name" value="Metallo-depent_PP-like"/>
</dbReference>
<dbReference type="SUPFAM" id="SSF56300">
    <property type="entry name" value="Metallo-dependent phosphatases"/>
    <property type="match status" value="1"/>
</dbReference>
<name>A0AAU7NP84_9GAMM</name>
<dbReference type="PANTHER" id="PTHR37844:SF2">
    <property type="entry name" value="SER_THR PROTEIN PHOSPHATASE SUPERFAMILY (AFU_ORTHOLOGUE AFUA_1G14840)"/>
    <property type="match status" value="1"/>
</dbReference>
<geneLocation type="plasmid" evidence="2 3">
    <name>unnamed1</name>
</geneLocation>
<keyword evidence="2" id="KW-0614">Plasmid</keyword>
<dbReference type="Gene3D" id="3.60.21.10">
    <property type="match status" value="1"/>
</dbReference>
<dbReference type="Gene3D" id="3.30.750.180">
    <property type="entry name" value="GpdQ, beta-strand dimerisation domain"/>
    <property type="match status" value="1"/>
</dbReference>
<evidence type="ECO:0000259" key="1">
    <source>
        <dbReference type="Pfam" id="PF00149"/>
    </source>
</evidence>
<sequence>MKLFLVSDIHIEMAHHQAYMTFNHKKLRFSYPREADVIVLCGDIGERTNGLEWARKRFSTKDIIYVPGNHEYYESDLSALDDMRAKARELDIHFLEKDAVIIDGVRFLGTTLWTDFDRYSIEAVTTAERDMNDYRYIKCQQWWQNTDNLEQAKELMTALTDSFFGFDPVYFSPTVAYLLHQQSLSWLDHQLAQQYEGKTVVVTHHAPSLRSTEDNDFTYASNLEEFIAKRANCIDLWCHGHIHKPVDYRVANVRIVSNPRGYPKYLCPEFSVNKLIELEHE</sequence>
<accession>A0AAU7NP84</accession>
<organism evidence="2 3">
    <name type="scientific">Methylomarinum roseum</name>
    <dbReference type="NCBI Taxonomy" id="3067653"/>
    <lineage>
        <taxon>Bacteria</taxon>
        <taxon>Pseudomonadati</taxon>
        <taxon>Pseudomonadota</taxon>
        <taxon>Gammaproteobacteria</taxon>
        <taxon>Methylococcales</taxon>
        <taxon>Methylococcaceae</taxon>
        <taxon>Methylomarinum</taxon>
    </lineage>
</organism>
<gene>
    <name evidence="2" type="ORF">Q9L42_000280</name>
</gene>
<dbReference type="GO" id="GO:0016787">
    <property type="term" value="F:hydrolase activity"/>
    <property type="evidence" value="ECO:0007669"/>
    <property type="project" value="InterPro"/>
</dbReference>
<dbReference type="KEGG" id="mech:Q9L42_000280"/>
<dbReference type="RefSeq" id="WP_305910331.1">
    <property type="nucleotide sequence ID" value="NZ_CP157742.1"/>
</dbReference>
<dbReference type="Proteomes" id="UP001225378">
    <property type="component" value="Plasmid unnamed1"/>
</dbReference>
<dbReference type="InterPro" id="IPR042281">
    <property type="entry name" value="GpdQ_beta-strand"/>
</dbReference>
<dbReference type="AlphaFoldDB" id="A0AAU7NP84"/>
<dbReference type="EMBL" id="CP157742">
    <property type="protein sequence ID" value="XBS18766.1"/>
    <property type="molecule type" value="Genomic_DNA"/>
</dbReference>
<dbReference type="InterPro" id="IPR004843">
    <property type="entry name" value="Calcineurin-like_PHP"/>
</dbReference>
<evidence type="ECO:0000313" key="3">
    <source>
        <dbReference type="Proteomes" id="UP001225378"/>
    </source>
</evidence>
<protein>
    <submittedName>
        <fullName evidence="2">Metallophosphoesterase</fullName>
    </submittedName>
</protein>
<reference evidence="2 3" key="1">
    <citation type="journal article" date="2024" name="Microbiology">
        <title>Methylomarinum rosea sp. nov., a novel halophilic methanotrophic bacterium from the hypersaline Lake Elton.</title>
        <authorList>
            <person name="Suleimanov R.Z."/>
            <person name="Oshkin I.Y."/>
            <person name="Danilova O.V."/>
            <person name="Suzina N.E."/>
            <person name="Dedysh S.N."/>
        </authorList>
    </citation>
    <scope>NUCLEOTIDE SEQUENCE [LARGE SCALE GENOMIC DNA]</scope>
    <source>
        <strain evidence="2 3">Ch1-1</strain>
        <plasmid evidence="3">unnamed1</plasmid>
    </source>
</reference>
<keyword evidence="3" id="KW-1185">Reference proteome</keyword>
<feature type="domain" description="Calcineurin-like phosphoesterase" evidence="1">
    <location>
        <begin position="1"/>
        <end position="245"/>
    </location>
</feature>
<dbReference type="PANTHER" id="PTHR37844">
    <property type="entry name" value="SER/THR PROTEIN PHOSPHATASE SUPERFAMILY (AFU_ORTHOLOGUE AFUA_1G14840)"/>
    <property type="match status" value="1"/>
</dbReference>